<comment type="caution">
    <text evidence="1">The sequence shown here is derived from an EMBL/GenBank/DDBJ whole genome shotgun (WGS) entry which is preliminary data.</text>
</comment>
<gene>
    <name evidence="1" type="ORF">ACEZDE_19220</name>
</gene>
<dbReference type="Gene3D" id="3.60.10.10">
    <property type="entry name" value="Endonuclease/exonuclease/phosphatase"/>
    <property type="match status" value="1"/>
</dbReference>
<dbReference type="EMBL" id="JBHFAB010000013">
    <property type="protein sequence ID" value="MFC1418747.1"/>
    <property type="molecule type" value="Genomic_DNA"/>
</dbReference>
<dbReference type="SUPFAM" id="SSF56219">
    <property type="entry name" value="DNase I-like"/>
    <property type="match status" value="1"/>
</dbReference>
<keyword evidence="1" id="KW-0378">Hydrolase</keyword>
<proteinExistence type="predicted"/>
<dbReference type="Proteomes" id="UP001592531">
    <property type="component" value="Unassembled WGS sequence"/>
</dbReference>
<keyword evidence="1" id="KW-0255">Endonuclease</keyword>
<evidence type="ECO:0000313" key="2">
    <source>
        <dbReference type="Proteomes" id="UP001592531"/>
    </source>
</evidence>
<keyword evidence="2" id="KW-1185">Reference proteome</keyword>
<dbReference type="InterPro" id="IPR036691">
    <property type="entry name" value="Endo/exonu/phosph_ase_sf"/>
</dbReference>
<dbReference type="GO" id="GO:0004519">
    <property type="term" value="F:endonuclease activity"/>
    <property type="evidence" value="ECO:0007669"/>
    <property type="project" value="UniProtKB-KW"/>
</dbReference>
<evidence type="ECO:0000313" key="1">
    <source>
        <dbReference type="EMBL" id="MFC1418747.1"/>
    </source>
</evidence>
<accession>A0ABV6VZ16</accession>
<protein>
    <submittedName>
        <fullName evidence="1">Endonuclease/exonuclease/phosphatase family protein</fullName>
    </submittedName>
</protein>
<sequence length="309" mass="33908">MIINVISCNFERNGGGDAALWKAMHDRLASHRPHLLLRQEVWDASKDGETLADAADSRLGLRGYIGEGTFTSVAFDPKVFVSLRGFSAGAISAMPFTCRALQLLEAGEDSLPLTVASIHLNYASVTYRQAESEWATTILDKARPVGPNKVSMKLPGLYGVDANSYPEPRPGEIPLPRAEEIKDKQHLVHRARRNAAGQWEMDTEPDRIWRVSGVEDVAWHAMDNKLGRNHGLAPTTRATTTHGPAARPDRIYLAEELLPAVVEVEVIDMTGLSDHDAVLCRIDTGVLADELAALYRLREQNPLYAPAAS</sequence>
<dbReference type="RefSeq" id="WP_380537543.1">
    <property type="nucleotide sequence ID" value="NZ_JBHFAB010000013.1"/>
</dbReference>
<keyword evidence="1" id="KW-0540">Nuclease</keyword>
<name>A0ABV6VZ16_9ACTN</name>
<reference evidence="1 2" key="1">
    <citation type="submission" date="2024-09" db="EMBL/GenBank/DDBJ databases">
        <authorList>
            <person name="Lee S.D."/>
        </authorList>
    </citation>
    <scope>NUCLEOTIDE SEQUENCE [LARGE SCALE GENOMIC DNA]</scope>
    <source>
        <strain evidence="1 2">N8-3</strain>
    </source>
</reference>
<organism evidence="1 2">
    <name type="scientific">Streptacidiphilus cavernicola</name>
    <dbReference type="NCBI Taxonomy" id="3342716"/>
    <lineage>
        <taxon>Bacteria</taxon>
        <taxon>Bacillati</taxon>
        <taxon>Actinomycetota</taxon>
        <taxon>Actinomycetes</taxon>
        <taxon>Kitasatosporales</taxon>
        <taxon>Streptomycetaceae</taxon>
        <taxon>Streptacidiphilus</taxon>
    </lineage>
</organism>